<dbReference type="GO" id="GO:0008168">
    <property type="term" value="F:methyltransferase activity"/>
    <property type="evidence" value="ECO:0007669"/>
    <property type="project" value="UniProtKB-KW"/>
</dbReference>
<protein>
    <submittedName>
        <fullName evidence="1">Class I SAM-dependent methyltransferase</fullName>
    </submittedName>
</protein>
<organism evidence="1 2">
    <name type="scientific">Lacihabitans soyangensis</name>
    <dbReference type="NCBI Taxonomy" id="869394"/>
    <lineage>
        <taxon>Bacteria</taxon>
        <taxon>Pseudomonadati</taxon>
        <taxon>Bacteroidota</taxon>
        <taxon>Cytophagia</taxon>
        <taxon>Cytophagales</taxon>
        <taxon>Leadbetterellaceae</taxon>
        <taxon>Lacihabitans</taxon>
    </lineage>
</organism>
<dbReference type="SUPFAM" id="SSF53335">
    <property type="entry name" value="S-adenosyl-L-methionine-dependent methyltransferases"/>
    <property type="match status" value="1"/>
</dbReference>
<keyword evidence="1" id="KW-0808">Transferase</keyword>
<gene>
    <name evidence="1" type="ORF">EGI31_19315</name>
</gene>
<proteinExistence type="predicted"/>
<reference evidence="1 2" key="1">
    <citation type="submission" date="2018-11" db="EMBL/GenBank/DDBJ databases">
        <title>Novel bacteria species description.</title>
        <authorList>
            <person name="Han J.-H."/>
        </authorList>
    </citation>
    <scope>NUCLEOTIDE SEQUENCE [LARGE SCALE GENOMIC DNA]</scope>
    <source>
        <strain evidence="1 2">KCTC23259</strain>
    </source>
</reference>
<dbReference type="Gene3D" id="3.40.50.150">
    <property type="entry name" value="Vaccinia Virus protein VP39"/>
    <property type="match status" value="1"/>
</dbReference>
<dbReference type="InterPro" id="IPR029063">
    <property type="entry name" value="SAM-dependent_MTases_sf"/>
</dbReference>
<keyword evidence="2" id="KW-1185">Reference proteome</keyword>
<dbReference type="AlphaFoldDB" id="A0AAE3H6Q9"/>
<dbReference type="Proteomes" id="UP001204144">
    <property type="component" value="Unassembled WGS sequence"/>
</dbReference>
<keyword evidence="1" id="KW-0489">Methyltransferase</keyword>
<comment type="caution">
    <text evidence="1">The sequence shown here is derived from an EMBL/GenBank/DDBJ whole genome shotgun (WGS) entry which is preliminary data.</text>
</comment>
<dbReference type="EMBL" id="RJUF01000180">
    <property type="protein sequence ID" value="MCP9765089.1"/>
    <property type="molecule type" value="Genomic_DNA"/>
</dbReference>
<name>A0AAE3H6Q9_9BACT</name>
<dbReference type="Pfam" id="PF13578">
    <property type="entry name" value="Methyltransf_24"/>
    <property type="match status" value="1"/>
</dbReference>
<evidence type="ECO:0000313" key="1">
    <source>
        <dbReference type="EMBL" id="MCP9765089.1"/>
    </source>
</evidence>
<accession>A0AAE3H6Q9</accession>
<dbReference type="CDD" id="cd02440">
    <property type="entry name" value="AdoMet_MTases"/>
    <property type="match status" value="1"/>
</dbReference>
<sequence length="253" mass="29476">MYLDFVKYFFQANNAHSIHSPFVFEFYNKVFKDKSPIPISRLIESERLRLISNKNILERLDFGAGTKRNTPQKISAIAKTSLKSQRWSQFLYRLVKFYNYASIIELGTSFGITTAYLAKANRDAEVYTFEGCPETLKIAKETFQNLEIQNVTAVQGNLDITLGETLSKVKKIDLAFFDANHREEPTLRYFEACLQLKTEHSCFVFDDIYWSDEMKNAWKTIINHPEVSISIDLFFVGLVFFRKGIEKQHFLLK</sequence>
<dbReference type="RefSeq" id="WP_255038776.1">
    <property type="nucleotide sequence ID" value="NZ_RJUF01000180.1"/>
</dbReference>
<evidence type="ECO:0000313" key="2">
    <source>
        <dbReference type="Proteomes" id="UP001204144"/>
    </source>
</evidence>
<dbReference type="GO" id="GO:0032259">
    <property type="term" value="P:methylation"/>
    <property type="evidence" value="ECO:0007669"/>
    <property type="project" value="UniProtKB-KW"/>
</dbReference>